<feature type="domain" description="Methyltransferase" evidence="3">
    <location>
        <begin position="46"/>
        <end position="135"/>
    </location>
</feature>
<dbReference type="InterPro" id="IPR029063">
    <property type="entry name" value="SAM-dependent_MTases_sf"/>
</dbReference>
<name>A0A1D3L0F3_9EURY</name>
<dbReference type="EMBL" id="LT607756">
    <property type="protein sequence ID" value="SCG84959.1"/>
    <property type="molecule type" value="Genomic_DNA"/>
</dbReference>
<dbReference type="KEGG" id="mcub:MCBB_0379"/>
<protein>
    <submittedName>
        <fullName evidence="4">dTDP-3-amino-3,4,6-trideoxy-alpha-D-glucopyranose</fullName>
        <ecNumber evidence="4">2.1.1.234</ecNumber>
    </submittedName>
</protein>
<accession>A0A1D3L0F3</accession>
<dbReference type="PANTHER" id="PTHR43861">
    <property type="entry name" value="TRANS-ACONITATE 2-METHYLTRANSFERASE-RELATED"/>
    <property type="match status" value="1"/>
</dbReference>
<evidence type="ECO:0000256" key="1">
    <source>
        <dbReference type="ARBA" id="ARBA00022603"/>
    </source>
</evidence>
<dbReference type="PATRIC" id="fig|129848.4.peg.382"/>
<organism evidence="4 5">
    <name type="scientific">Methanobacterium congolense</name>
    <dbReference type="NCBI Taxonomy" id="118062"/>
    <lineage>
        <taxon>Archaea</taxon>
        <taxon>Methanobacteriati</taxon>
        <taxon>Methanobacteriota</taxon>
        <taxon>Methanomada group</taxon>
        <taxon>Methanobacteria</taxon>
        <taxon>Methanobacteriales</taxon>
        <taxon>Methanobacteriaceae</taxon>
        <taxon>Methanobacterium</taxon>
    </lineage>
</organism>
<reference evidence="4 5" key="1">
    <citation type="submission" date="2016-08" db="EMBL/GenBank/DDBJ databases">
        <authorList>
            <person name="Seilhamer J.J."/>
        </authorList>
    </citation>
    <scope>NUCLEOTIDE SEQUENCE [LARGE SCALE GENOMIC DNA]</scope>
    <source>
        <strain evidence="4">Buetzberg</strain>
    </source>
</reference>
<proteinExistence type="predicted"/>
<dbReference type="AlphaFoldDB" id="A0A1D3L0F3"/>
<evidence type="ECO:0000256" key="2">
    <source>
        <dbReference type="ARBA" id="ARBA00022679"/>
    </source>
</evidence>
<dbReference type="GO" id="GO:0032259">
    <property type="term" value="P:methylation"/>
    <property type="evidence" value="ECO:0007669"/>
    <property type="project" value="UniProtKB-KW"/>
</dbReference>
<dbReference type="EC" id="2.1.1.234" evidence="4"/>
<dbReference type="STRING" id="118062.MCBB_0379"/>
<dbReference type="GeneID" id="30411240"/>
<evidence type="ECO:0000313" key="4">
    <source>
        <dbReference type="EMBL" id="SCG84959.1"/>
    </source>
</evidence>
<dbReference type="OrthoDB" id="1018at2157"/>
<evidence type="ECO:0000313" key="5">
    <source>
        <dbReference type="Proteomes" id="UP000094707"/>
    </source>
</evidence>
<dbReference type="CDD" id="cd02440">
    <property type="entry name" value="AdoMet_MTases"/>
    <property type="match status" value="1"/>
</dbReference>
<dbReference type="Proteomes" id="UP000094707">
    <property type="component" value="Chromosome I"/>
</dbReference>
<dbReference type="RefSeq" id="WP_071906048.1">
    <property type="nucleotide sequence ID" value="NZ_LT607756.1"/>
</dbReference>
<dbReference type="Gene3D" id="3.40.50.150">
    <property type="entry name" value="Vaccinia Virus protein VP39"/>
    <property type="match status" value="1"/>
</dbReference>
<sequence length="249" mass="28505">MGEKELYKKFAGYYDRIYENVDYRKEAEFIKWAIENHRECEGKKLLDVACGTGTHASILARDFQILGVDISKEMLNIAREKVSNARFIHGDMKELGLGETFDAVICMFSAIHYNTTYSELENTLQNFYNHLKEGGVVIFDFGLNKENWIEGLVSVDTVVEENLKLARICQSHLQGTLFDANFVFLVKENGKLDFDIDQHKLGVFEIEKTIGIMQKIGFETSIYADFSKKGWDIMAGERPVFVGVKQTRP</sequence>
<dbReference type="GO" id="GO:0008168">
    <property type="term" value="F:methyltransferase activity"/>
    <property type="evidence" value="ECO:0007669"/>
    <property type="project" value="UniProtKB-KW"/>
</dbReference>
<dbReference type="SUPFAM" id="SSF53335">
    <property type="entry name" value="S-adenosyl-L-methionine-dependent methyltransferases"/>
    <property type="match status" value="1"/>
</dbReference>
<dbReference type="Pfam" id="PF13649">
    <property type="entry name" value="Methyltransf_25"/>
    <property type="match status" value="1"/>
</dbReference>
<dbReference type="Gene3D" id="2.20.130.10">
    <property type="entry name" value="CAC2371-like domains"/>
    <property type="match status" value="1"/>
</dbReference>
<dbReference type="InterPro" id="IPR041698">
    <property type="entry name" value="Methyltransf_25"/>
</dbReference>
<keyword evidence="2 4" id="KW-0808">Transferase</keyword>
<dbReference type="PANTHER" id="PTHR43861:SF1">
    <property type="entry name" value="TRANS-ACONITATE 2-METHYLTRANSFERASE"/>
    <property type="match status" value="1"/>
</dbReference>
<evidence type="ECO:0000259" key="3">
    <source>
        <dbReference type="Pfam" id="PF13649"/>
    </source>
</evidence>
<keyword evidence="5" id="KW-1185">Reference proteome</keyword>
<gene>
    <name evidence="4" type="primary">desVI</name>
    <name evidence="4" type="ORF">MCBB_0379</name>
</gene>
<keyword evidence="1 4" id="KW-0489">Methyltransferase</keyword>